<evidence type="ECO:0000313" key="5">
    <source>
        <dbReference type="EMBL" id="MBP0495482.1"/>
    </source>
</evidence>
<dbReference type="SUPFAM" id="SSF53822">
    <property type="entry name" value="Periplasmic binding protein-like I"/>
    <property type="match status" value="1"/>
</dbReference>
<reference evidence="5" key="1">
    <citation type="submission" date="2021-03" db="EMBL/GenBank/DDBJ databases">
        <authorList>
            <person name="So Y."/>
        </authorList>
    </citation>
    <scope>NUCLEOTIDE SEQUENCE</scope>
    <source>
        <strain evidence="5">SG15</strain>
    </source>
</reference>
<dbReference type="GO" id="GO:0003700">
    <property type="term" value="F:DNA-binding transcription factor activity"/>
    <property type="evidence" value="ECO:0007669"/>
    <property type="project" value="TreeGrafter"/>
</dbReference>
<name>A0A940N2D3_9PROT</name>
<dbReference type="Gene3D" id="3.40.50.2300">
    <property type="match status" value="2"/>
</dbReference>
<evidence type="ECO:0000256" key="1">
    <source>
        <dbReference type="ARBA" id="ARBA00023015"/>
    </source>
</evidence>
<dbReference type="Gene3D" id="1.10.260.40">
    <property type="entry name" value="lambda repressor-like DNA-binding domains"/>
    <property type="match status" value="1"/>
</dbReference>
<proteinExistence type="predicted"/>
<gene>
    <name evidence="5" type="ORF">J5Y10_22040</name>
</gene>
<dbReference type="AlphaFoldDB" id="A0A940N2D3"/>
<dbReference type="GO" id="GO:0000976">
    <property type="term" value="F:transcription cis-regulatory region binding"/>
    <property type="evidence" value="ECO:0007669"/>
    <property type="project" value="TreeGrafter"/>
</dbReference>
<protein>
    <submittedName>
        <fullName evidence="5">LacI family DNA-binding transcriptional regulator</fullName>
    </submittedName>
</protein>
<dbReference type="PROSITE" id="PS50932">
    <property type="entry name" value="HTH_LACI_2"/>
    <property type="match status" value="1"/>
</dbReference>
<dbReference type="Pfam" id="PF00356">
    <property type="entry name" value="LacI"/>
    <property type="match status" value="1"/>
</dbReference>
<evidence type="ECO:0000256" key="2">
    <source>
        <dbReference type="ARBA" id="ARBA00023125"/>
    </source>
</evidence>
<dbReference type="SMART" id="SM00354">
    <property type="entry name" value="HTH_LACI"/>
    <property type="match status" value="1"/>
</dbReference>
<keyword evidence="1" id="KW-0805">Transcription regulation</keyword>
<accession>A0A940N2D3</accession>
<keyword evidence="3" id="KW-0804">Transcription</keyword>
<evidence type="ECO:0000259" key="4">
    <source>
        <dbReference type="PROSITE" id="PS50932"/>
    </source>
</evidence>
<dbReference type="PANTHER" id="PTHR30146">
    <property type="entry name" value="LACI-RELATED TRANSCRIPTIONAL REPRESSOR"/>
    <property type="match status" value="1"/>
</dbReference>
<dbReference type="EMBL" id="JAGIZA010000017">
    <property type="protein sequence ID" value="MBP0495482.1"/>
    <property type="molecule type" value="Genomic_DNA"/>
</dbReference>
<dbReference type="Proteomes" id="UP000677537">
    <property type="component" value="Unassembled WGS sequence"/>
</dbReference>
<organism evidence="5 6">
    <name type="scientific">Roseomonas indoligenes</name>
    <dbReference type="NCBI Taxonomy" id="2820811"/>
    <lineage>
        <taxon>Bacteria</taxon>
        <taxon>Pseudomonadati</taxon>
        <taxon>Pseudomonadota</taxon>
        <taxon>Alphaproteobacteria</taxon>
        <taxon>Acetobacterales</taxon>
        <taxon>Roseomonadaceae</taxon>
        <taxon>Roseomonas</taxon>
    </lineage>
</organism>
<dbReference type="Pfam" id="PF13377">
    <property type="entry name" value="Peripla_BP_3"/>
    <property type="match status" value="1"/>
</dbReference>
<dbReference type="InterPro" id="IPR046335">
    <property type="entry name" value="LacI/GalR-like_sensor"/>
</dbReference>
<sequence>MSGLQQDEDARSPVARDVARLAGVSTSTVSRVFNGTASVRPDKREAVIRAARELGFVANGAARALSMRRFMAVGAVIPNIENEVFIRALSAFQEGLRRAGYTLLLSHAGYDLDDEQREAGFLLDRGIDGLMLVGDIHRPALLDRVDRQRIPLVQTFSLSRERACVGFDNRAAGARAAGYLLDLGHRRIGAVTGTRRDNDRGGARLQGIMDALAARGLALHPAHDVEVHAYGIAAGRDALRQMLASDEAPPTAIICGTDQIAFGAMIEARGRGMVLPRDLSVIGFNDADYAPFLEPSLTTLRIHPAEIGRAAAEHLVARMSGRPAVRLTEIDAELILRGSTGPPGKVGCPA</sequence>
<comment type="caution">
    <text evidence="5">The sequence shown here is derived from an EMBL/GenBank/DDBJ whole genome shotgun (WGS) entry which is preliminary data.</text>
</comment>
<dbReference type="CDD" id="cd01392">
    <property type="entry name" value="HTH_LacI"/>
    <property type="match status" value="1"/>
</dbReference>
<evidence type="ECO:0000256" key="3">
    <source>
        <dbReference type="ARBA" id="ARBA00023163"/>
    </source>
</evidence>
<evidence type="ECO:0000313" key="6">
    <source>
        <dbReference type="Proteomes" id="UP000677537"/>
    </source>
</evidence>
<dbReference type="RefSeq" id="WP_209376280.1">
    <property type="nucleotide sequence ID" value="NZ_JAGIZA010000017.1"/>
</dbReference>
<keyword evidence="6" id="KW-1185">Reference proteome</keyword>
<dbReference type="InterPro" id="IPR028082">
    <property type="entry name" value="Peripla_BP_I"/>
</dbReference>
<dbReference type="InterPro" id="IPR000843">
    <property type="entry name" value="HTH_LacI"/>
</dbReference>
<feature type="domain" description="HTH lacI-type" evidence="4">
    <location>
        <begin position="16"/>
        <end position="67"/>
    </location>
</feature>
<dbReference type="InterPro" id="IPR010982">
    <property type="entry name" value="Lambda_DNA-bd_dom_sf"/>
</dbReference>
<keyword evidence="2 5" id="KW-0238">DNA-binding</keyword>
<dbReference type="SUPFAM" id="SSF47413">
    <property type="entry name" value="lambda repressor-like DNA-binding domains"/>
    <property type="match status" value="1"/>
</dbReference>
<dbReference type="PANTHER" id="PTHR30146:SF138">
    <property type="entry name" value="TRANSCRIPTIONAL REGULATORY PROTEIN"/>
    <property type="match status" value="1"/>
</dbReference>